<gene>
    <name evidence="1" type="ORF">RPERSI_LOCUS10468</name>
</gene>
<dbReference type="EMBL" id="CAJVQC010020733">
    <property type="protein sequence ID" value="CAG8709972.1"/>
    <property type="molecule type" value="Genomic_DNA"/>
</dbReference>
<sequence>DPINWINEFERAATANNWSAARKLAIAKAYMYNNAKDWLKRTREEIQQYDTSDDDNQFKKLED</sequence>
<reference evidence="1" key="1">
    <citation type="submission" date="2021-06" db="EMBL/GenBank/DDBJ databases">
        <authorList>
            <person name="Kallberg Y."/>
            <person name="Tangrot J."/>
            <person name="Rosling A."/>
        </authorList>
    </citation>
    <scope>NUCLEOTIDE SEQUENCE</scope>
    <source>
        <strain evidence="1">MA461A</strain>
    </source>
</reference>
<keyword evidence="2" id="KW-1185">Reference proteome</keyword>
<name>A0ACA9PNT4_9GLOM</name>
<proteinExistence type="predicted"/>
<feature type="non-terminal residue" evidence="1">
    <location>
        <position position="1"/>
    </location>
</feature>
<organism evidence="1 2">
    <name type="scientific">Racocetra persica</name>
    <dbReference type="NCBI Taxonomy" id="160502"/>
    <lineage>
        <taxon>Eukaryota</taxon>
        <taxon>Fungi</taxon>
        <taxon>Fungi incertae sedis</taxon>
        <taxon>Mucoromycota</taxon>
        <taxon>Glomeromycotina</taxon>
        <taxon>Glomeromycetes</taxon>
        <taxon>Diversisporales</taxon>
        <taxon>Gigasporaceae</taxon>
        <taxon>Racocetra</taxon>
    </lineage>
</organism>
<accession>A0ACA9PNT4</accession>
<evidence type="ECO:0000313" key="1">
    <source>
        <dbReference type="EMBL" id="CAG8709972.1"/>
    </source>
</evidence>
<dbReference type="Proteomes" id="UP000789920">
    <property type="component" value="Unassembled WGS sequence"/>
</dbReference>
<comment type="caution">
    <text evidence="1">The sequence shown here is derived from an EMBL/GenBank/DDBJ whole genome shotgun (WGS) entry which is preliminary data.</text>
</comment>
<protein>
    <submittedName>
        <fullName evidence="1">9354_t:CDS:1</fullName>
    </submittedName>
</protein>
<evidence type="ECO:0000313" key="2">
    <source>
        <dbReference type="Proteomes" id="UP000789920"/>
    </source>
</evidence>